<proteinExistence type="predicted"/>
<protein>
    <submittedName>
        <fullName evidence="1">Uncharacterized protein</fullName>
    </submittedName>
</protein>
<reference evidence="1 2" key="1">
    <citation type="submission" date="2015-11" db="EMBL/GenBank/DDBJ databases">
        <authorList>
            <person name="Terry K."/>
            <person name="Dunbar D."/>
            <person name="Bradley K.W."/>
            <person name="Asai D.J."/>
            <person name="Bowman C.A."/>
            <person name="Russell D.A."/>
            <person name="Pope W.H."/>
            <person name="Jacobs-Sera D."/>
            <person name="Hendrix R.W."/>
            <person name="Hatfull G.F."/>
        </authorList>
    </citation>
    <scope>NUCLEOTIDE SEQUENCE [LARGE SCALE GENOMIC DNA]</scope>
</reference>
<name>A0A0U4K0E4_9CAUD</name>
<sequence length="198" mass="22132">MNVNDFEPRAAGDVVPDPFVEGSNNRWMPFDPIKAAMGYHAARALAYSRQTELEPDNTNAVALMVTEYHIASLYYAQVTGGMTRKGCIGFNKGMRERPYATLHNIMHMLTFLGIDPREIRAFRSPERIQREALEGLVQDLLHHQDVEGEAVDVRGPHGWYDVVTVIQGALHPNARQGDPDLLPGIRAKLANLKKDATK</sequence>
<dbReference type="RefSeq" id="YP_009616652.1">
    <property type="nucleotide sequence ID" value="NC_042053.1"/>
</dbReference>
<accession>A0A0U4K0E4</accession>
<keyword evidence="2" id="KW-1185">Reference proteome</keyword>
<evidence type="ECO:0000313" key="2">
    <source>
        <dbReference type="Proteomes" id="UP000229287"/>
    </source>
</evidence>
<gene>
    <name evidence="1" type="primary">78</name>
    <name evidence="1" type="ORF">PRINCESSTRINA_78</name>
</gene>
<dbReference type="KEGG" id="vg:40093150"/>
<evidence type="ECO:0000313" key="1">
    <source>
        <dbReference type="EMBL" id="ALY09922.1"/>
    </source>
</evidence>
<dbReference type="OrthoDB" id="30591at10239"/>
<dbReference type="EMBL" id="KU160660">
    <property type="protein sequence ID" value="ALY09922.1"/>
    <property type="molecule type" value="Genomic_DNA"/>
</dbReference>
<dbReference type="GeneID" id="40093150"/>
<organism evidence="1 2">
    <name type="scientific">Arthrobacter phage PrincessTrina</name>
    <dbReference type="NCBI Taxonomy" id="1772328"/>
    <lineage>
        <taxon>Viruses</taxon>
        <taxon>Duplodnaviria</taxon>
        <taxon>Heunggongvirae</taxon>
        <taxon>Uroviricota</taxon>
        <taxon>Caudoviricetes</taxon>
        <taxon>Klausavirus</taxon>
        <taxon>Klausavirus princesstrina</taxon>
    </lineage>
</organism>
<dbReference type="Proteomes" id="UP000229287">
    <property type="component" value="Segment"/>
</dbReference>